<dbReference type="OrthoDB" id="7068794at2"/>
<dbReference type="RefSeq" id="WP_097013330.1">
    <property type="nucleotide sequence ID" value="NZ_LT907975.1"/>
</dbReference>
<proteinExistence type="predicted"/>
<accession>A0A2C8FDL6</accession>
<evidence type="ECO:0000313" key="2">
    <source>
        <dbReference type="Proteomes" id="UP000219215"/>
    </source>
</evidence>
<dbReference type="EMBL" id="LT907975">
    <property type="protein sequence ID" value="SOB60630.1"/>
    <property type="molecule type" value="Genomic_DNA"/>
</dbReference>
<evidence type="ECO:0000313" key="1">
    <source>
        <dbReference type="EMBL" id="SOB60630.1"/>
    </source>
</evidence>
<gene>
    <name evidence="1" type="ORF">DPRO_3714</name>
</gene>
<dbReference type="Proteomes" id="UP000219215">
    <property type="component" value="Chromosome DPRO"/>
</dbReference>
<sequence>MDIMAEYQTKRCTKCGEVKPVSEFYKRAESRDGLVSNCKSCGAAATKRWRENNADKDRARKYAWREKNKERAREIDRKSYQKRREVRKAKNREYNRTHREERREYQRNYYHQVLRPKVSYNVSKRIAAGMRFSLKDGVANGGAHWEDLVGYNYSQLERRLKKTMPKSYSWDDFLSGDLHIDHIRPIASFNITSADCFDFKQCWALDNLRLLPASQNRLKKDNLLAPVPVSLPGV</sequence>
<reference evidence="2" key="1">
    <citation type="submission" date="2017-09" db="EMBL/GenBank/DDBJ databases">
        <authorList>
            <person name="Regsiter A."/>
            <person name="William W."/>
        </authorList>
    </citation>
    <scope>NUCLEOTIDE SEQUENCE [LARGE SCALE GENOMIC DNA]</scope>
    <source>
        <strain evidence="2">500-1</strain>
    </source>
</reference>
<keyword evidence="2" id="KW-1185">Reference proteome</keyword>
<name>A0A2C8FDL6_9BACT</name>
<protein>
    <submittedName>
        <fullName evidence="1">Putative prophage protein</fullName>
    </submittedName>
</protein>
<dbReference type="KEGG" id="pprf:DPRO_3714"/>
<organism evidence="1 2">
    <name type="scientific">Pseudodesulfovibrio profundus</name>
    <dbReference type="NCBI Taxonomy" id="57320"/>
    <lineage>
        <taxon>Bacteria</taxon>
        <taxon>Pseudomonadati</taxon>
        <taxon>Thermodesulfobacteriota</taxon>
        <taxon>Desulfovibrionia</taxon>
        <taxon>Desulfovibrionales</taxon>
        <taxon>Desulfovibrionaceae</taxon>
    </lineage>
</organism>
<dbReference type="AlphaFoldDB" id="A0A2C8FDL6"/>